<keyword evidence="3" id="KW-1185">Reference proteome</keyword>
<evidence type="ECO:0000313" key="2">
    <source>
        <dbReference type="EMBL" id="GBP94175.1"/>
    </source>
</evidence>
<sequence length="134" mass="14521">MLRDLADVQSVAKYTMARVGSPRAADGQREACRRTPVTSRPVDAVGRCENRACTAHDAPPPRRRARPATSAIYLCSRSRRRGVPLRLNTSTLPASAALLSSKCTPRAESSRTGLIAALPPKRAGVFEPTDVIRR</sequence>
<organism evidence="2 3">
    <name type="scientific">Eumeta variegata</name>
    <name type="common">Bagworm moth</name>
    <name type="synonym">Eumeta japonica</name>
    <dbReference type="NCBI Taxonomy" id="151549"/>
    <lineage>
        <taxon>Eukaryota</taxon>
        <taxon>Metazoa</taxon>
        <taxon>Ecdysozoa</taxon>
        <taxon>Arthropoda</taxon>
        <taxon>Hexapoda</taxon>
        <taxon>Insecta</taxon>
        <taxon>Pterygota</taxon>
        <taxon>Neoptera</taxon>
        <taxon>Endopterygota</taxon>
        <taxon>Lepidoptera</taxon>
        <taxon>Glossata</taxon>
        <taxon>Ditrysia</taxon>
        <taxon>Tineoidea</taxon>
        <taxon>Psychidae</taxon>
        <taxon>Oiketicinae</taxon>
        <taxon>Eumeta</taxon>
    </lineage>
</organism>
<name>A0A4C2A5B3_EUMVA</name>
<comment type="caution">
    <text evidence="2">The sequence shown here is derived from an EMBL/GenBank/DDBJ whole genome shotgun (WGS) entry which is preliminary data.</text>
</comment>
<accession>A0A4C2A5B3</accession>
<dbReference type="EMBL" id="BGZK01002470">
    <property type="protein sequence ID" value="GBP94175.1"/>
    <property type="molecule type" value="Genomic_DNA"/>
</dbReference>
<dbReference type="Proteomes" id="UP000299102">
    <property type="component" value="Unassembled WGS sequence"/>
</dbReference>
<feature type="region of interest" description="Disordered" evidence="1">
    <location>
        <begin position="20"/>
        <end position="39"/>
    </location>
</feature>
<dbReference type="AlphaFoldDB" id="A0A4C2A5B3"/>
<evidence type="ECO:0000256" key="1">
    <source>
        <dbReference type="SAM" id="MobiDB-lite"/>
    </source>
</evidence>
<reference evidence="2 3" key="1">
    <citation type="journal article" date="2019" name="Commun. Biol.">
        <title>The bagworm genome reveals a unique fibroin gene that provides high tensile strength.</title>
        <authorList>
            <person name="Kono N."/>
            <person name="Nakamura H."/>
            <person name="Ohtoshi R."/>
            <person name="Tomita M."/>
            <person name="Numata K."/>
            <person name="Arakawa K."/>
        </authorList>
    </citation>
    <scope>NUCLEOTIDE SEQUENCE [LARGE SCALE GENOMIC DNA]</scope>
</reference>
<proteinExistence type="predicted"/>
<gene>
    <name evidence="2" type="ORF">EVAR_66082_1</name>
</gene>
<protein>
    <submittedName>
        <fullName evidence="2">Uncharacterized protein</fullName>
    </submittedName>
</protein>
<evidence type="ECO:0000313" key="3">
    <source>
        <dbReference type="Proteomes" id="UP000299102"/>
    </source>
</evidence>